<accession>A0ABN7T0E1</accession>
<reference evidence="1 2" key="1">
    <citation type="submission" date="2021-04" db="EMBL/GenBank/DDBJ databases">
        <authorList>
            <person name="Bliznina A."/>
        </authorList>
    </citation>
    <scope>NUCLEOTIDE SEQUENCE [LARGE SCALE GENOMIC DNA]</scope>
</reference>
<gene>
    <name evidence="1" type="ORF">OKIOD_LOCUS12833</name>
</gene>
<name>A0ABN7T0E1_OIKDI</name>
<dbReference type="Proteomes" id="UP001158576">
    <property type="component" value="Chromosome 2"/>
</dbReference>
<protein>
    <submittedName>
        <fullName evidence="1">Oidioi.mRNA.OKI2018_I69.chr2.g4068.t1.cds</fullName>
    </submittedName>
</protein>
<sequence>MSFNSNSGAVFDIAMSYVGPQNPISQLSYNVASLKQTTDKSAIFKYSGDDGTKTGLYQFWSNGFYWTRNGTDSINIIGKSEQYQTDLSFFDLKFQDRDFQIFVPPEFEKVLYPIDDDEGDCKEDCFPLRIGDPSLIDKELYTFTMDPE</sequence>
<dbReference type="EMBL" id="OU015567">
    <property type="protein sequence ID" value="CAG5109548.1"/>
    <property type="molecule type" value="Genomic_DNA"/>
</dbReference>
<proteinExistence type="predicted"/>
<keyword evidence="2" id="KW-1185">Reference proteome</keyword>
<organism evidence="1 2">
    <name type="scientific">Oikopleura dioica</name>
    <name type="common">Tunicate</name>
    <dbReference type="NCBI Taxonomy" id="34765"/>
    <lineage>
        <taxon>Eukaryota</taxon>
        <taxon>Metazoa</taxon>
        <taxon>Chordata</taxon>
        <taxon>Tunicata</taxon>
        <taxon>Appendicularia</taxon>
        <taxon>Copelata</taxon>
        <taxon>Oikopleuridae</taxon>
        <taxon>Oikopleura</taxon>
    </lineage>
</organism>
<evidence type="ECO:0000313" key="2">
    <source>
        <dbReference type="Proteomes" id="UP001158576"/>
    </source>
</evidence>
<evidence type="ECO:0000313" key="1">
    <source>
        <dbReference type="EMBL" id="CAG5109548.1"/>
    </source>
</evidence>